<gene>
    <name evidence="2" type="ORF">HZA61_03900</name>
</gene>
<evidence type="ECO:0000256" key="1">
    <source>
        <dbReference type="SAM" id="SignalP"/>
    </source>
</evidence>
<dbReference type="AlphaFoldDB" id="A0A933W7M6"/>
<feature type="signal peptide" evidence="1">
    <location>
        <begin position="1"/>
        <end position="25"/>
    </location>
</feature>
<keyword evidence="1" id="KW-0732">Signal</keyword>
<reference evidence="2" key="1">
    <citation type="submission" date="2020-07" db="EMBL/GenBank/DDBJ databases">
        <title>Huge and variable diversity of episymbiotic CPR bacteria and DPANN archaea in groundwater ecosystems.</title>
        <authorList>
            <person name="He C.Y."/>
            <person name="Keren R."/>
            <person name="Whittaker M."/>
            <person name="Farag I.F."/>
            <person name="Doudna J."/>
            <person name="Cate J.H.D."/>
            <person name="Banfield J.F."/>
        </authorList>
    </citation>
    <scope>NUCLEOTIDE SEQUENCE</scope>
    <source>
        <strain evidence="2">NC_groundwater_1813_Pr3_B-0.1um_71_17</strain>
    </source>
</reference>
<dbReference type="Proteomes" id="UP000696931">
    <property type="component" value="Unassembled WGS sequence"/>
</dbReference>
<organism evidence="2 3">
    <name type="scientific">Eiseniibacteriota bacterium</name>
    <dbReference type="NCBI Taxonomy" id="2212470"/>
    <lineage>
        <taxon>Bacteria</taxon>
        <taxon>Candidatus Eiseniibacteriota</taxon>
    </lineage>
</organism>
<name>A0A933W7M6_UNCEI</name>
<sequence length="234" mass="25074">MRKWIGWWWLCVIGAIAPAVPAAQAGCMQCTSEMWCAQSSLGGALCLADGNWCAMAGRCRNGGGFLDGFAMVQVTLLEDAPGAPGAPARVKRGAGAVTVGDAARRAARDRGAEPAIVFSAVGVLDGTSAVFRSRAGDGFVVWRERDGRGARVRVREWNTDRPGRVLADERLGEHDAMVVRVTLDGQRRQLVLQAPTLPEAEGREREARCRREIALSGAPVTLAALPFELQAYDE</sequence>
<accession>A0A933W7M6</accession>
<comment type="caution">
    <text evidence="2">The sequence shown here is derived from an EMBL/GenBank/DDBJ whole genome shotgun (WGS) entry which is preliminary data.</text>
</comment>
<dbReference type="EMBL" id="JACRIW010000031">
    <property type="protein sequence ID" value="MBI5168612.1"/>
    <property type="molecule type" value="Genomic_DNA"/>
</dbReference>
<feature type="chain" id="PRO_5037474156" evidence="1">
    <location>
        <begin position="26"/>
        <end position="234"/>
    </location>
</feature>
<evidence type="ECO:0000313" key="2">
    <source>
        <dbReference type="EMBL" id="MBI5168612.1"/>
    </source>
</evidence>
<evidence type="ECO:0000313" key="3">
    <source>
        <dbReference type="Proteomes" id="UP000696931"/>
    </source>
</evidence>
<proteinExistence type="predicted"/>
<protein>
    <submittedName>
        <fullName evidence="2">Uncharacterized protein</fullName>
    </submittedName>
</protein>